<sequence length="859" mass="88552">SSGTLSENTTVGQGIHTLAFTSGATNGFSVDGATFSVDAANDRLGVGTVSPKVTLDVAARATDGSAAEGLKVPMLTGNALYAAATNGKYTSSQDGAIVHVTTAADLSKRTGQTEYIDSSGLYYFNVVEGTSGKWIKLGSGTTTASVMVDCNANAFVGNYSKGIAMMSSNKFSVTITNNTFSTASIAFQASDLSLSGVSGITVVSVTPVSASLNGGQSQLVEYTLSGTPTSSSLLTGEWRKLSLNCVKTVPVIDPTVTSFNCSGATNTGSLSSGVSASGVSSVISYTGGNAGVYSGQSVSSTGVTGLTATLSSGTLANGNGSVSYTISGTPSGSGTASFLISIGGQSCTFTRTVALSGAISSLSCSGATNTGSLSSGVSASGVSSVISYTGGNAGVYSGQSVSSTGVTGLTATLSSGTLANGNGSVSYTISGTPSGSGTASFLISIGGQSCTFTRTVISPIPANITLAQNRMYMVASIYDKDYLPYTAPAGAATSSTQAADGTNESVTVNVQGNITTTGVMVTIPVTATGSGTLSAYSTTITVSADKTEDGISRDLMLSWTSQAYTSVTTSITATIKAIGGTLNAKKLDINAGIGNDTLGILLGQFMYPYNNAGNITNYNIRDIAGIPDKVFATPQQRRMLYLPIVAEDGNIWLNNNLGASYSNVDHPSFNLAQQATSSYDLLSYGSRFQWGRRPDGHELIDWINNSPPGAYVGKLRFGTSTFRSDLPTNVFFIINALWNGDWRVTTDLTLWASESSPNNPCPLGFRVPKYEEFKNLFSYLTINNYPIDAAFNSTLKISVGPSVTHEYGVLSGNNGYWASNTLNEGQNFSALMYLQQPFPAMQIAKEPRANGLAVRCIKD</sequence>
<evidence type="ECO:0008006" key="3">
    <source>
        <dbReference type="Google" id="ProtNLM"/>
    </source>
</evidence>
<dbReference type="EMBL" id="PPEG02000016">
    <property type="protein sequence ID" value="PWN57943.1"/>
    <property type="molecule type" value="Genomic_DNA"/>
</dbReference>
<name>A0A316WC81_9FLAO</name>
<evidence type="ECO:0000313" key="1">
    <source>
        <dbReference type="EMBL" id="PWN57943.1"/>
    </source>
</evidence>
<gene>
    <name evidence="1" type="ORF">C1634_025155</name>
</gene>
<protein>
    <recommendedName>
        <fullName evidence="3">Fibrobacter succinogenes major paralogous domain-containing protein</fullName>
    </recommendedName>
</protein>
<feature type="non-terminal residue" evidence="1">
    <location>
        <position position="1"/>
    </location>
</feature>
<evidence type="ECO:0000313" key="2">
    <source>
        <dbReference type="Proteomes" id="UP000236413"/>
    </source>
</evidence>
<dbReference type="AlphaFoldDB" id="A0A316WC81"/>
<dbReference type="Proteomes" id="UP000236413">
    <property type="component" value="Unassembled WGS sequence"/>
</dbReference>
<comment type="caution">
    <text evidence="1">The sequence shown here is derived from an EMBL/GenBank/DDBJ whole genome shotgun (WGS) entry which is preliminary data.</text>
</comment>
<accession>A0A316WC81</accession>
<proteinExistence type="predicted"/>
<organism evidence="1 2">
    <name type="scientific">Chryseobacterium viscerum</name>
    <dbReference type="NCBI Taxonomy" id="1037377"/>
    <lineage>
        <taxon>Bacteria</taxon>
        <taxon>Pseudomonadati</taxon>
        <taxon>Bacteroidota</taxon>
        <taxon>Flavobacteriia</taxon>
        <taxon>Flavobacteriales</taxon>
        <taxon>Weeksellaceae</taxon>
        <taxon>Chryseobacterium group</taxon>
        <taxon>Chryseobacterium</taxon>
    </lineage>
</organism>
<reference evidence="1 2" key="1">
    <citation type="submission" date="2018-04" db="EMBL/GenBank/DDBJ databases">
        <title>Chryseobacterium oncorhynchi 701B-08T from rainbow trout, and Chryseobacterium viscerum 687B-08T from diseased fish.</title>
        <authorList>
            <person name="Jeong J.-J."/>
            <person name="Lee Y.J."/>
            <person name="Pathiraja D."/>
            <person name="Park B."/>
            <person name="Choi I.-G."/>
            <person name="Kim K.D."/>
        </authorList>
    </citation>
    <scope>NUCLEOTIDE SEQUENCE [LARGE SCALE GENOMIC DNA]</scope>
    <source>
        <strain evidence="1 2">687B-08</strain>
    </source>
</reference>